<name>A0A0L0G8W7_9EUKA</name>
<dbReference type="GO" id="GO:0050660">
    <property type="term" value="F:flavin adenine dinucleotide binding"/>
    <property type="evidence" value="ECO:0007669"/>
    <property type="project" value="TreeGrafter"/>
</dbReference>
<dbReference type="EMBL" id="KQ241748">
    <property type="protein sequence ID" value="KNC84683.1"/>
    <property type="molecule type" value="Genomic_DNA"/>
</dbReference>
<keyword evidence="7" id="KW-0560">Oxidoreductase</keyword>
<dbReference type="STRING" id="667725.A0A0L0G8W7"/>
<keyword evidence="3" id="KW-0285">Flavoprotein</keyword>
<dbReference type="PANTHER" id="PTHR19384:SF10">
    <property type="entry name" value="NADPH-DEPENDENT DIFLAVIN OXIDOREDUCTASE 1"/>
    <property type="match status" value="1"/>
</dbReference>
<dbReference type="Gene3D" id="3.40.50.80">
    <property type="entry name" value="Nucleotide-binding domain of ferredoxin-NADP reductase (FNR) module"/>
    <property type="match status" value="1"/>
</dbReference>
<keyword evidence="10" id="KW-1185">Reference proteome</keyword>
<protein>
    <recommendedName>
        <fullName evidence="8">FAD-binding FR-type domain-containing protein</fullName>
    </recommendedName>
</protein>
<dbReference type="GO" id="GO:0005829">
    <property type="term" value="C:cytosol"/>
    <property type="evidence" value="ECO:0007669"/>
    <property type="project" value="TreeGrafter"/>
</dbReference>
<evidence type="ECO:0000256" key="3">
    <source>
        <dbReference type="ARBA" id="ARBA00022630"/>
    </source>
</evidence>
<dbReference type="InterPro" id="IPR001433">
    <property type="entry name" value="OxRdtase_FAD/NAD-bd"/>
</dbReference>
<dbReference type="InterPro" id="IPR001709">
    <property type="entry name" value="Flavoprot_Pyr_Nucl_cyt_Rdtase"/>
</dbReference>
<evidence type="ECO:0000256" key="6">
    <source>
        <dbReference type="ARBA" id="ARBA00022857"/>
    </source>
</evidence>
<keyword evidence="2" id="KW-0963">Cytoplasm</keyword>
<evidence type="ECO:0000313" key="9">
    <source>
        <dbReference type="EMBL" id="KNC84683.1"/>
    </source>
</evidence>
<dbReference type="InterPro" id="IPR003097">
    <property type="entry name" value="CysJ-like_FAD-binding"/>
</dbReference>
<accession>A0A0L0G8W7</accession>
<dbReference type="GO" id="GO:0010181">
    <property type="term" value="F:FMN binding"/>
    <property type="evidence" value="ECO:0007669"/>
    <property type="project" value="TreeGrafter"/>
</dbReference>
<proteinExistence type="predicted"/>
<dbReference type="Gene3D" id="2.40.30.10">
    <property type="entry name" value="Translation factors"/>
    <property type="match status" value="1"/>
</dbReference>
<dbReference type="eggNOG" id="KOG1159">
    <property type="taxonomic scope" value="Eukaryota"/>
</dbReference>
<keyword evidence="6" id="KW-0521">NADP</keyword>
<dbReference type="SUPFAM" id="SSF63380">
    <property type="entry name" value="Riboflavin synthase domain-like"/>
    <property type="match status" value="1"/>
</dbReference>
<dbReference type="InterPro" id="IPR039261">
    <property type="entry name" value="FNR_nucleotide-bd"/>
</dbReference>
<dbReference type="InterPro" id="IPR017938">
    <property type="entry name" value="Riboflavin_synthase-like_b-brl"/>
</dbReference>
<feature type="domain" description="FAD-binding FR-type" evidence="8">
    <location>
        <begin position="1"/>
        <end position="72"/>
    </location>
</feature>
<evidence type="ECO:0000256" key="7">
    <source>
        <dbReference type="ARBA" id="ARBA00023002"/>
    </source>
</evidence>
<dbReference type="SUPFAM" id="SSF52343">
    <property type="entry name" value="Ferredoxin reductase-like, C-terminal NADP-linked domain"/>
    <property type="match status" value="1"/>
</dbReference>
<reference evidence="9 10" key="1">
    <citation type="submission" date="2011-02" db="EMBL/GenBank/DDBJ databases">
        <title>The Genome Sequence of Sphaeroforma arctica JP610.</title>
        <authorList>
            <consortium name="The Broad Institute Genome Sequencing Platform"/>
            <person name="Russ C."/>
            <person name="Cuomo C."/>
            <person name="Young S.K."/>
            <person name="Zeng Q."/>
            <person name="Gargeya S."/>
            <person name="Alvarado L."/>
            <person name="Berlin A."/>
            <person name="Chapman S.B."/>
            <person name="Chen Z."/>
            <person name="Freedman E."/>
            <person name="Gellesch M."/>
            <person name="Goldberg J."/>
            <person name="Griggs A."/>
            <person name="Gujja S."/>
            <person name="Heilman E."/>
            <person name="Heiman D."/>
            <person name="Howarth C."/>
            <person name="Mehta T."/>
            <person name="Neiman D."/>
            <person name="Pearson M."/>
            <person name="Roberts A."/>
            <person name="Saif S."/>
            <person name="Shea T."/>
            <person name="Shenoy N."/>
            <person name="Sisk P."/>
            <person name="Stolte C."/>
            <person name="Sykes S."/>
            <person name="White J."/>
            <person name="Yandava C."/>
            <person name="Burger G."/>
            <person name="Gray M.W."/>
            <person name="Holland P.W.H."/>
            <person name="King N."/>
            <person name="Lang F.B.F."/>
            <person name="Roger A.J."/>
            <person name="Ruiz-Trillo I."/>
            <person name="Haas B."/>
            <person name="Nusbaum C."/>
            <person name="Birren B."/>
        </authorList>
    </citation>
    <scope>NUCLEOTIDE SEQUENCE [LARGE SCALE GENOMIC DNA]</scope>
    <source>
        <strain evidence="9 10">JP610</strain>
    </source>
</reference>
<organism evidence="9 10">
    <name type="scientific">Sphaeroforma arctica JP610</name>
    <dbReference type="NCBI Taxonomy" id="667725"/>
    <lineage>
        <taxon>Eukaryota</taxon>
        <taxon>Ichthyosporea</taxon>
        <taxon>Ichthyophonida</taxon>
        <taxon>Sphaeroforma</taxon>
    </lineage>
</organism>
<dbReference type="Pfam" id="PF00667">
    <property type="entry name" value="FAD_binding_1"/>
    <property type="match status" value="1"/>
</dbReference>
<dbReference type="GeneID" id="25903621"/>
<dbReference type="AlphaFoldDB" id="A0A0L0G8W7"/>
<dbReference type="Proteomes" id="UP000054560">
    <property type="component" value="Unassembled WGS sequence"/>
</dbReference>
<evidence type="ECO:0000313" key="10">
    <source>
        <dbReference type="Proteomes" id="UP000054560"/>
    </source>
</evidence>
<dbReference type="Pfam" id="PF00175">
    <property type="entry name" value="NAD_binding_1"/>
    <property type="match status" value="1"/>
</dbReference>
<dbReference type="PRINTS" id="PR00371">
    <property type="entry name" value="FPNCR"/>
</dbReference>
<keyword evidence="4" id="KW-0288">FMN</keyword>
<evidence type="ECO:0000256" key="4">
    <source>
        <dbReference type="ARBA" id="ARBA00022643"/>
    </source>
</evidence>
<evidence type="ECO:0000256" key="5">
    <source>
        <dbReference type="ARBA" id="ARBA00022827"/>
    </source>
</evidence>
<comment type="cofactor">
    <cofactor evidence="1">
        <name>FAD</name>
        <dbReference type="ChEBI" id="CHEBI:57692"/>
    </cofactor>
</comment>
<dbReference type="InterPro" id="IPR017927">
    <property type="entry name" value="FAD-bd_FR_type"/>
</dbReference>
<dbReference type="PROSITE" id="PS51384">
    <property type="entry name" value="FAD_FR"/>
    <property type="match status" value="1"/>
</dbReference>
<dbReference type="RefSeq" id="XP_014158585.1">
    <property type="nucleotide sequence ID" value="XM_014303110.1"/>
</dbReference>
<evidence type="ECO:0000256" key="2">
    <source>
        <dbReference type="ARBA" id="ARBA00022490"/>
    </source>
</evidence>
<dbReference type="PANTHER" id="PTHR19384">
    <property type="entry name" value="NITRIC OXIDE SYNTHASE-RELATED"/>
    <property type="match status" value="1"/>
</dbReference>
<gene>
    <name evidence="9" type="ORF">SARC_03117</name>
</gene>
<keyword evidence="5" id="KW-0274">FAD</keyword>
<dbReference type="OrthoDB" id="1856718at2759"/>
<dbReference type="FunFam" id="3.40.50.80:FF:000030">
    <property type="entry name" value="NADPH-dependent diflavin oxidoreductase 1"/>
    <property type="match status" value="1"/>
</dbReference>
<evidence type="ECO:0000256" key="1">
    <source>
        <dbReference type="ARBA" id="ARBA00001974"/>
    </source>
</evidence>
<evidence type="ECO:0000259" key="8">
    <source>
        <dbReference type="PROSITE" id="PS51384"/>
    </source>
</evidence>
<sequence length="238" mass="27125">MFDLFPMIQPRQFSIASSPRAHPNEIHLCVAIVKYQTRITEPRYGQCTHMLARTTVGQRLPIWIMKGTIFMPKREDLPMLMIGPGTGVAPFRGFIGERLGRAPSDDATDGRQGGTASAHKSMLVFGNRKQEKDYLFGREWEAYRKSNQLDLVTAFSRDQPDKVYVQHEMINRGKDIWDLIHNGKAVVYVCGNSKRMPDDVKKALRTIAQTHAPMTEDEASSYITQLETARRLQLETWA</sequence>
<dbReference type="GO" id="GO:0016491">
    <property type="term" value="F:oxidoreductase activity"/>
    <property type="evidence" value="ECO:0007669"/>
    <property type="project" value="UniProtKB-KW"/>
</dbReference>